<dbReference type="GO" id="GO:0017168">
    <property type="term" value="F:5-oxoprolinase (ATP-hydrolyzing) activity"/>
    <property type="evidence" value="ECO:0007669"/>
    <property type="project" value="TreeGrafter"/>
</dbReference>
<dbReference type="Proteomes" id="UP000186143">
    <property type="component" value="Unassembled WGS sequence"/>
</dbReference>
<dbReference type="EMBL" id="MKIO01000034">
    <property type="protein sequence ID" value="OLP54376.1"/>
    <property type="molecule type" value="Genomic_DNA"/>
</dbReference>
<dbReference type="GO" id="GO:0005829">
    <property type="term" value="C:cytosol"/>
    <property type="evidence" value="ECO:0007669"/>
    <property type="project" value="TreeGrafter"/>
</dbReference>
<evidence type="ECO:0000313" key="3">
    <source>
        <dbReference type="Proteomes" id="UP000186143"/>
    </source>
</evidence>
<reference evidence="2 3" key="1">
    <citation type="submission" date="2016-09" db="EMBL/GenBank/DDBJ databases">
        <title>Rhizobium sp. nov., a novel species isolated from the rice rhizosphere.</title>
        <authorList>
            <person name="Zhao J."/>
            <person name="Zhang X."/>
        </authorList>
    </citation>
    <scope>NUCLEOTIDE SEQUENCE [LARGE SCALE GENOMIC DNA]</scope>
    <source>
        <strain evidence="2 3">MH17</strain>
    </source>
</reference>
<name>A0A1Q9AGQ1_9HYPH</name>
<sequence>MLNKVQAVDSRIENIGWEGKTLRQMLKESDDIFERTGHYQGLKDLKIRTGQPILYEKIFSHLRGGLVNARSTALNISASPIVKEIGELSFALYTPEGESVALSTGIIVHVHTMADAIKYMIRNNYEQNPGIAPGHVFCNNNSMIGDVHTADVHTLIPIFWENELIGWAGGVTHEIDVGGIQPGSMCYGHADRYGDGLLVSAELVGTNDLFHEDYLQRCRDNVRAEMYWVLDEKTRLTGCQLVREQVYRTIEEVGLDTYKAFIREAIEEGRRTLVGKVRQMGFPGEYEAPTFIDLPWKNDETVHPLARKDTMMHAPLRMKITGDGHLGLSFDGANQWDYHSFNCAPSPMQGAMWVQLTQTLWNSDKINDGAYYATSIELPKGSWCNPDYDKVSTTLTWFFLIPSFTGFVRSLARSYFARGYLEEISASYPCTWNLLQGGGINHFGKPSAFTNFEISCQGTGAAYVKDGEATCAAMWNPEGDMGEVETWEHLEPLLYLGRGRKANTSGAGKYRGGCGAESLRMLFKTESQILFSAGEGHVFASAGVFGGYPGNSGYRHNVHHSNMKELAANKAPYPTLDGDPENSAISALVKGDEVFDLNQMTGPHPFGEYDLYASVQRGGPGLGDPLERDPAAVAADVNGGELLERFAKPIYGVVLTRGADGRLAADVAATRAERAAMRQRRLERAVDAKDFVARERERVLAGNINAPVRAMYQSSMKLSSRWAAHFRTFWSLADDFSF</sequence>
<comment type="caution">
    <text evidence="2">The sequence shown here is derived from an EMBL/GenBank/DDBJ whole genome shotgun (WGS) entry which is preliminary data.</text>
</comment>
<dbReference type="InterPro" id="IPR045079">
    <property type="entry name" value="Oxoprolinase-like"/>
</dbReference>
<dbReference type="PANTHER" id="PTHR11365">
    <property type="entry name" value="5-OXOPROLINASE RELATED"/>
    <property type="match status" value="1"/>
</dbReference>
<gene>
    <name evidence="2" type="ORF">BJF92_19220</name>
</gene>
<organism evidence="2 3">
    <name type="scientific">Xaviernesmea rhizosphaerae</name>
    <dbReference type="NCBI Taxonomy" id="1672749"/>
    <lineage>
        <taxon>Bacteria</taxon>
        <taxon>Pseudomonadati</taxon>
        <taxon>Pseudomonadota</taxon>
        <taxon>Alphaproteobacteria</taxon>
        <taxon>Hyphomicrobiales</taxon>
        <taxon>Rhizobiaceae</taxon>
        <taxon>Rhizobium/Agrobacterium group</taxon>
        <taxon>Xaviernesmea</taxon>
    </lineage>
</organism>
<dbReference type="InterPro" id="IPR003692">
    <property type="entry name" value="Hydantoinase_B"/>
</dbReference>
<proteinExistence type="predicted"/>
<evidence type="ECO:0000259" key="1">
    <source>
        <dbReference type="Pfam" id="PF02538"/>
    </source>
</evidence>
<feature type="domain" description="Hydantoinase B/oxoprolinase" evidence="1">
    <location>
        <begin position="52"/>
        <end position="625"/>
    </location>
</feature>
<dbReference type="OrthoDB" id="9761586at2"/>
<protein>
    <submittedName>
        <fullName evidence="2">Acetone carboxylase subunit alpha</fullName>
    </submittedName>
</protein>
<dbReference type="GO" id="GO:0006749">
    <property type="term" value="P:glutathione metabolic process"/>
    <property type="evidence" value="ECO:0007669"/>
    <property type="project" value="TreeGrafter"/>
</dbReference>
<dbReference type="RefSeq" id="WP_075635805.1">
    <property type="nucleotide sequence ID" value="NZ_MKIO01000034.1"/>
</dbReference>
<dbReference type="PANTHER" id="PTHR11365:SF23">
    <property type="entry name" value="HYPOTHETICAL 5-OXOPROLINASE (EUROFUNG)-RELATED"/>
    <property type="match status" value="1"/>
</dbReference>
<dbReference type="AlphaFoldDB" id="A0A1Q9AGQ1"/>
<evidence type="ECO:0000313" key="2">
    <source>
        <dbReference type="EMBL" id="OLP54376.1"/>
    </source>
</evidence>
<dbReference type="Pfam" id="PF02538">
    <property type="entry name" value="Hydantoinase_B"/>
    <property type="match status" value="1"/>
</dbReference>
<dbReference type="STRING" id="1672749.BJF92_19220"/>
<accession>A0A1Q9AGQ1</accession>